<proteinExistence type="predicted"/>
<accession>A0A1H5QET4</accession>
<dbReference type="InterPro" id="IPR027443">
    <property type="entry name" value="IPNS-like_sf"/>
</dbReference>
<dbReference type="Gene3D" id="2.60.120.330">
    <property type="entry name" value="B-lactam Antibiotic, Isopenicillin N Synthase, Chain"/>
    <property type="match status" value="1"/>
</dbReference>
<organism evidence="3 4">
    <name type="scientific">Amycolatopsis pretoriensis</name>
    <dbReference type="NCBI Taxonomy" id="218821"/>
    <lineage>
        <taxon>Bacteria</taxon>
        <taxon>Bacillati</taxon>
        <taxon>Actinomycetota</taxon>
        <taxon>Actinomycetes</taxon>
        <taxon>Pseudonocardiales</taxon>
        <taxon>Pseudonocardiaceae</taxon>
        <taxon>Amycolatopsis</taxon>
    </lineage>
</organism>
<evidence type="ECO:0000313" key="4">
    <source>
        <dbReference type="Proteomes" id="UP000198878"/>
    </source>
</evidence>
<dbReference type="InterPro" id="IPR007803">
    <property type="entry name" value="Asp/Arg/Pro-Hydrxlase"/>
</dbReference>
<keyword evidence="4" id="KW-1185">Reference proteome</keyword>
<dbReference type="InterPro" id="IPR037037">
    <property type="entry name" value="Pro_3_hydrox_C_sf"/>
</dbReference>
<evidence type="ECO:0000313" key="3">
    <source>
        <dbReference type="EMBL" id="SEF24642.1"/>
    </source>
</evidence>
<dbReference type="STRING" id="218821.SAMN05421837_102800"/>
<dbReference type="Pfam" id="PF05118">
    <property type="entry name" value="Asp_Arg_Hydrox"/>
    <property type="match status" value="1"/>
</dbReference>
<name>A0A1H5QET4_9PSEU</name>
<dbReference type="OrthoDB" id="1441538at2"/>
<sequence length="284" mass="32380">MQTRLLGTFEIDHQKLSQDLDVISHFDFDEPYIEFSCGYPWKSAMVWTSGGVLGDGVLSRYDNRQPCLPTANGRKLAYVREIIQNFFVVEHLLFARVVVMSNNVLVPHRDFLELEDKSKDEKVAHRLQVPLATSEDALFMEENVIYRMRVGEVWSLDATRLHSAAALTDHKRVHLILDFADTGKETRLVKFGEDRSAGIPDTNLAKRPALSAGDRDAILGMSKVIDMDNFKDILGIIIKKHYRNDAGEGFVWETMREISRLSGDPEIEAHANNLYEHYVLSRTD</sequence>
<dbReference type="SUPFAM" id="SSF51197">
    <property type="entry name" value="Clavaminate synthase-like"/>
    <property type="match status" value="1"/>
</dbReference>
<dbReference type="RefSeq" id="WP_086676931.1">
    <property type="nucleotide sequence ID" value="NZ_FNUJ01000002.1"/>
</dbReference>
<reference evidence="4" key="1">
    <citation type="submission" date="2016-10" db="EMBL/GenBank/DDBJ databases">
        <authorList>
            <person name="Varghese N."/>
            <person name="Submissions S."/>
        </authorList>
    </citation>
    <scope>NUCLEOTIDE SEQUENCE [LARGE SCALE GENOMIC DNA]</scope>
    <source>
        <strain evidence="4">DSM 44654</strain>
    </source>
</reference>
<dbReference type="GO" id="GO:0016706">
    <property type="term" value="F:2-oxoglutarate-dependent dioxygenase activity"/>
    <property type="evidence" value="ECO:0007669"/>
    <property type="project" value="InterPro"/>
</dbReference>
<feature type="domain" description="Aspartyl/asparaginy/proline hydroxylase" evidence="1">
    <location>
        <begin position="38"/>
        <end position="180"/>
    </location>
</feature>
<dbReference type="InterPro" id="IPR008035">
    <property type="entry name" value="Pro_3_hydrox_C"/>
</dbReference>
<dbReference type="AlphaFoldDB" id="A0A1H5QET4"/>
<gene>
    <name evidence="3" type="ORF">SAMN05421837_102800</name>
</gene>
<evidence type="ECO:0000259" key="1">
    <source>
        <dbReference type="Pfam" id="PF05118"/>
    </source>
</evidence>
<evidence type="ECO:0000259" key="2">
    <source>
        <dbReference type="Pfam" id="PF05373"/>
    </source>
</evidence>
<protein>
    <submittedName>
        <fullName evidence="3">L-proline 3-hydroxylase, C-terminal</fullName>
    </submittedName>
</protein>
<dbReference type="Pfam" id="PF05373">
    <property type="entry name" value="Pro_3_hydrox_C"/>
    <property type="match status" value="1"/>
</dbReference>
<dbReference type="Gene3D" id="1.10.1720.10">
    <property type="entry name" value="L-proline 3-hydroxylase, C-terminal domain"/>
    <property type="match status" value="1"/>
</dbReference>
<dbReference type="EMBL" id="FNUJ01000002">
    <property type="protein sequence ID" value="SEF24642.1"/>
    <property type="molecule type" value="Genomic_DNA"/>
</dbReference>
<dbReference type="Proteomes" id="UP000198878">
    <property type="component" value="Unassembled WGS sequence"/>
</dbReference>
<feature type="domain" description="L-proline 3-hydroxylase C-terminal" evidence="2">
    <location>
        <begin position="203"/>
        <end position="282"/>
    </location>
</feature>